<reference evidence="6" key="1">
    <citation type="submission" date="2022-12" db="EMBL/GenBank/DDBJ databases">
        <authorList>
            <person name="Petersen C."/>
        </authorList>
    </citation>
    <scope>NUCLEOTIDE SEQUENCE</scope>
    <source>
        <strain evidence="6">IBT 3081</strain>
    </source>
</reference>
<reference evidence="6" key="2">
    <citation type="journal article" date="2023" name="IMA Fungus">
        <title>Comparative genomic study of the Penicillium genus elucidates a diverse pangenome and 15 lateral gene transfer events.</title>
        <authorList>
            <person name="Petersen C."/>
            <person name="Sorensen T."/>
            <person name="Nielsen M.R."/>
            <person name="Sondergaard T.E."/>
            <person name="Sorensen J.L."/>
            <person name="Fitzpatrick D.A."/>
            <person name="Frisvad J.C."/>
            <person name="Nielsen K.L."/>
        </authorList>
    </citation>
    <scope>NUCLEOTIDE SEQUENCE</scope>
    <source>
        <strain evidence="6">IBT 3081</strain>
    </source>
</reference>
<dbReference type="OrthoDB" id="3266505at2759"/>
<dbReference type="AlphaFoldDB" id="A0A9W9S923"/>
<organism evidence="6 7">
    <name type="scientific">Penicillium concentricum</name>
    <dbReference type="NCBI Taxonomy" id="293559"/>
    <lineage>
        <taxon>Eukaryota</taxon>
        <taxon>Fungi</taxon>
        <taxon>Dikarya</taxon>
        <taxon>Ascomycota</taxon>
        <taxon>Pezizomycotina</taxon>
        <taxon>Eurotiomycetes</taxon>
        <taxon>Eurotiomycetidae</taxon>
        <taxon>Eurotiales</taxon>
        <taxon>Aspergillaceae</taxon>
        <taxon>Penicillium</taxon>
    </lineage>
</organism>
<evidence type="ECO:0000313" key="6">
    <source>
        <dbReference type="EMBL" id="KAJ5371833.1"/>
    </source>
</evidence>
<keyword evidence="2" id="KW-0238">DNA-binding</keyword>
<dbReference type="GO" id="GO:0000981">
    <property type="term" value="F:DNA-binding transcription factor activity, RNA polymerase II-specific"/>
    <property type="evidence" value="ECO:0007669"/>
    <property type="project" value="TreeGrafter"/>
</dbReference>
<dbReference type="EMBL" id="JAPZBT010000002">
    <property type="protein sequence ID" value="KAJ5371833.1"/>
    <property type="molecule type" value="Genomic_DNA"/>
</dbReference>
<dbReference type="RefSeq" id="XP_056577819.1">
    <property type="nucleotide sequence ID" value="XM_056721569.1"/>
</dbReference>
<proteinExistence type="predicted"/>
<protein>
    <recommendedName>
        <fullName evidence="8">Transcription factor domain-containing protein</fullName>
    </recommendedName>
</protein>
<dbReference type="PANTHER" id="PTHR47424:SF3">
    <property type="entry name" value="REGULATORY PROTEIN GAL4"/>
    <property type="match status" value="1"/>
</dbReference>
<evidence type="ECO:0000256" key="4">
    <source>
        <dbReference type="ARBA" id="ARBA00023242"/>
    </source>
</evidence>
<evidence type="ECO:0000256" key="5">
    <source>
        <dbReference type="SAM" id="MobiDB-lite"/>
    </source>
</evidence>
<evidence type="ECO:0000256" key="1">
    <source>
        <dbReference type="ARBA" id="ARBA00023015"/>
    </source>
</evidence>
<dbReference type="InterPro" id="IPR051127">
    <property type="entry name" value="Fungal_SecMet_Regulators"/>
</dbReference>
<dbReference type="Proteomes" id="UP001147752">
    <property type="component" value="Unassembled WGS sequence"/>
</dbReference>
<evidence type="ECO:0000256" key="3">
    <source>
        <dbReference type="ARBA" id="ARBA00023163"/>
    </source>
</evidence>
<keyword evidence="7" id="KW-1185">Reference proteome</keyword>
<evidence type="ECO:0000256" key="2">
    <source>
        <dbReference type="ARBA" id="ARBA00023125"/>
    </source>
</evidence>
<dbReference type="PANTHER" id="PTHR47424">
    <property type="entry name" value="REGULATORY PROTEIN GAL4"/>
    <property type="match status" value="1"/>
</dbReference>
<comment type="caution">
    <text evidence="6">The sequence shown here is derived from an EMBL/GenBank/DDBJ whole genome shotgun (WGS) entry which is preliminary data.</text>
</comment>
<feature type="compositionally biased region" description="Polar residues" evidence="5">
    <location>
        <begin position="24"/>
        <end position="49"/>
    </location>
</feature>
<feature type="compositionally biased region" description="Basic and acidic residues" evidence="5">
    <location>
        <begin position="66"/>
        <end position="80"/>
    </location>
</feature>
<keyword evidence="4" id="KW-0539">Nucleus</keyword>
<keyword evidence="3" id="KW-0804">Transcription</keyword>
<dbReference type="CDD" id="cd12148">
    <property type="entry name" value="fungal_TF_MHR"/>
    <property type="match status" value="1"/>
</dbReference>
<dbReference type="GO" id="GO:0005634">
    <property type="term" value="C:nucleus"/>
    <property type="evidence" value="ECO:0007669"/>
    <property type="project" value="TreeGrafter"/>
</dbReference>
<name>A0A9W9S923_9EURO</name>
<dbReference type="GO" id="GO:0000978">
    <property type="term" value="F:RNA polymerase II cis-regulatory region sequence-specific DNA binding"/>
    <property type="evidence" value="ECO:0007669"/>
    <property type="project" value="TreeGrafter"/>
</dbReference>
<dbReference type="GeneID" id="81460752"/>
<gene>
    <name evidence="6" type="ORF">N7517_003839</name>
</gene>
<keyword evidence="1" id="KW-0805">Transcription regulation</keyword>
<evidence type="ECO:0008006" key="8">
    <source>
        <dbReference type="Google" id="ProtNLM"/>
    </source>
</evidence>
<accession>A0A9W9S923</accession>
<dbReference type="GO" id="GO:0000435">
    <property type="term" value="P:positive regulation of transcription from RNA polymerase II promoter by galactose"/>
    <property type="evidence" value="ECO:0007669"/>
    <property type="project" value="TreeGrafter"/>
</dbReference>
<sequence length="546" mass="60261">MQEILKSFLPDDDLTPEALRSLAQQCRHQKTARPQPNISSISTHSTTGAPSPPISESAFVAPSPRENTRDTTDENSRESCDVGPNPGDTVLQDAICFHQKLGCLLADSLGEYRYMGPESGLSFNAAIRRLTGDEIYTPESPDVIPGMVTAAMPIPSPRSQQSGADLPPLEECQTSVMRYFEEVHCLYWLFSSDRFHIQLEKTYHTPLESLTASWLCSLYSILAIVHIDSNGSGDRITATEYLEQAKAYVPSACDEGTLDSVRAMVLLILPLGSHTPPDYLAACSSLSQLAKTARNKVYNTPFLSGQRLEMKVIKEAISSLQEWADTLPPHLRMSDTISPRLFYRPITLLHLRYHGVRLLITRPFLLYDVICQKTMYGRGKLPALEALSTLCVSSAEHMLSILLEMVVENTFSRLIALDFFFALDVLQILLSAFALSRGEKELTNVRKCLQVLQTMGTTGYGENMISEVIFELVQWGMIPNTSGPSHSEQSGEVPVTGVDALSDTYNFLFGMSDATIDLSSFPIFSGLDLPQLGVDLSGLENDTSIQ</sequence>
<evidence type="ECO:0000313" key="7">
    <source>
        <dbReference type="Proteomes" id="UP001147752"/>
    </source>
</evidence>
<feature type="region of interest" description="Disordered" evidence="5">
    <location>
        <begin position="24"/>
        <end position="84"/>
    </location>
</feature>